<evidence type="ECO:0000313" key="3">
    <source>
        <dbReference type="Proteomes" id="UP000270219"/>
    </source>
</evidence>
<protein>
    <submittedName>
        <fullName evidence="2">CarD family transcriptional regulator</fullName>
    </submittedName>
</protein>
<evidence type="ECO:0000259" key="1">
    <source>
        <dbReference type="SMART" id="SM01058"/>
    </source>
</evidence>
<dbReference type="PANTHER" id="PTHR38447">
    <property type="entry name" value="TRANSCRIPTION FACTOR YDEB-RELATED"/>
    <property type="match status" value="1"/>
</dbReference>
<dbReference type="GO" id="GO:0009303">
    <property type="term" value="P:rRNA transcription"/>
    <property type="evidence" value="ECO:0007669"/>
    <property type="project" value="TreeGrafter"/>
</dbReference>
<sequence>MFNIGDTIIYSVHGLCKIDDICEKPYHGETKTYYVLHPMNDERLTISTPVDNDKVLMLKMMTEEEATIVLESFKDPGIAWIEDVKKRNKNYKQLIKSGDRKEISKVASTLMQREAEAKASNKRLYDQDRKLLTTIQSILFKELATSLDTTYENIENKVHQLVAAANQHSVK</sequence>
<dbReference type="InterPro" id="IPR048792">
    <property type="entry name" value="CarD_C"/>
</dbReference>
<name>A0A498DA00_9BACI</name>
<dbReference type="PANTHER" id="PTHR38447:SF1">
    <property type="entry name" value="RNA POLYMERASE-BINDING TRANSCRIPTION FACTOR CARD"/>
    <property type="match status" value="1"/>
</dbReference>
<dbReference type="Pfam" id="PF21095">
    <property type="entry name" value="CarD_C"/>
    <property type="match status" value="1"/>
</dbReference>
<dbReference type="Gene3D" id="2.40.10.170">
    <property type="match status" value="1"/>
</dbReference>
<dbReference type="SUPFAM" id="SSF141259">
    <property type="entry name" value="CarD-like"/>
    <property type="match status" value="1"/>
</dbReference>
<dbReference type="RefSeq" id="WP_121523047.1">
    <property type="nucleotide sequence ID" value="NZ_RCHR01000003.1"/>
</dbReference>
<comment type="caution">
    <text evidence="2">The sequence shown here is derived from an EMBL/GenBank/DDBJ whole genome shotgun (WGS) entry which is preliminary data.</text>
</comment>
<dbReference type="InterPro" id="IPR052531">
    <property type="entry name" value="CarD-like_regulator"/>
</dbReference>
<reference evidence="2 3" key="1">
    <citation type="submission" date="2018-10" db="EMBL/GenBank/DDBJ databases">
        <title>Oceanobacillus sp. YLB-02 draft genome.</title>
        <authorList>
            <person name="Yu L."/>
        </authorList>
    </citation>
    <scope>NUCLEOTIDE SEQUENCE [LARGE SCALE GENOMIC DNA]</scope>
    <source>
        <strain evidence="2 3">YLB-02</strain>
    </source>
</reference>
<keyword evidence="3" id="KW-1185">Reference proteome</keyword>
<accession>A0A498DA00</accession>
<proteinExistence type="predicted"/>
<dbReference type="InterPro" id="IPR003711">
    <property type="entry name" value="CarD-like/TRCF_RID"/>
</dbReference>
<dbReference type="Pfam" id="PF02559">
    <property type="entry name" value="CarD_TRCF_RID"/>
    <property type="match status" value="1"/>
</dbReference>
<dbReference type="Proteomes" id="UP000270219">
    <property type="component" value="Unassembled WGS sequence"/>
</dbReference>
<dbReference type="InterPro" id="IPR036101">
    <property type="entry name" value="CarD-like/TRCF_RID_sf"/>
</dbReference>
<dbReference type="InterPro" id="IPR042215">
    <property type="entry name" value="CarD-like_C"/>
</dbReference>
<dbReference type="OrthoDB" id="9786074at2"/>
<dbReference type="AlphaFoldDB" id="A0A498DA00"/>
<dbReference type="SMART" id="SM01058">
    <property type="entry name" value="CarD_TRCF"/>
    <property type="match status" value="1"/>
</dbReference>
<dbReference type="EMBL" id="RCHR01000003">
    <property type="protein sequence ID" value="RLL45461.1"/>
    <property type="molecule type" value="Genomic_DNA"/>
</dbReference>
<evidence type="ECO:0000313" key="2">
    <source>
        <dbReference type="EMBL" id="RLL45461.1"/>
    </source>
</evidence>
<organism evidence="2 3">
    <name type="scientific">Oceanobacillus piezotolerans</name>
    <dbReference type="NCBI Taxonomy" id="2448030"/>
    <lineage>
        <taxon>Bacteria</taxon>
        <taxon>Bacillati</taxon>
        <taxon>Bacillota</taxon>
        <taxon>Bacilli</taxon>
        <taxon>Bacillales</taxon>
        <taxon>Bacillaceae</taxon>
        <taxon>Oceanobacillus</taxon>
    </lineage>
</organism>
<dbReference type="Gene3D" id="1.20.58.1290">
    <property type="entry name" value="CarD-like, C-terminal domain"/>
    <property type="match status" value="1"/>
</dbReference>
<feature type="domain" description="CarD-like/TRCF RNAP-interacting" evidence="1">
    <location>
        <begin position="1"/>
        <end position="111"/>
    </location>
</feature>
<gene>
    <name evidence="2" type="ORF">D8M04_11480</name>
</gene>